<keyword evidence="3" id="KW-1185">Reference proteome</keyword>
<dbReference type="EMBL" id="JBHSGA010000003">
    <property type="protein sequence ID" value="MFC4525115.1"/>
    <property type="molecule type" value="Genomic_DNA"/>
</dbReference>
<evidence type="ECO:0008006" key="4">
    <source>
        <dbReference type="Google" id="ProtNLM"/>
    </source>
</evidence>
<comment type="caution">
    <text evidence="2">The sequence shown here is derived from an EMBL/GenBank/DDBJ whole genome shotgun (WGS) entry which is preliminary data.</text>
</comment>
<accession>A0ABV9BX01</accession>
<name>A0ABV9BX01_9GAMM</name>
<feature type="chain" id="PRO_5046871145" description="DUF3313 domain-containing protein" evidence="1">
    <location>
        <begin position="27"/>
        <end position="183"/>
    </location>
</feature>
<organism evidence="2 3">
    <name type="scientific">Dyella halodurans</name>
    <dbReference type="NCBI Taxonomy" id="1920171"/>
    <lineage>
        <taxon>Bacteria</taxon>
        <taxon>Pseudomonadati</taxon>
        <taxon>Pseudomonadota</taxon>
        <taxon>Gammaproteobacteria</taxon>
        <taxon>Lysobacterales</taxon>
        <taxon>Rhodanobacteraceae</taxon>
        <taxon>Dyella</taxon>
    </lineage>
</organism>
<gene>
    <name evidence="2" type="ORF">ACFO5W_00580</name>
</gene>
<keyword evidence="1" id="KW-0732">Signal</keyword>
<dbReference type="Proteomes" id="UP001595961">
    <property type="component" value="Unassembled WGS sequence"/>
</dbReference>
<evidence type="ECO:0000313" key="2">
    <source>
        <dbReference type="EMBL" id="MFC4525115.1"/>
    </source>
</evidence>
<reference evidence="3" key="1">
    <citation type="journal article" date="2019" name="Int. J. Syst. Evol. Microbiol.">
        <title>The Global Catalogue of Microorganisms (GCM) 10K type strain sequencing project: providing services to taxonomists for standard genome sequencing and annotation.</title>
        <authorList>
            <consortium name="The Broad Institute Genomics Platform"/>
            <consortium name="The Broad Institute Genome Sequencing Center for Infectious Disease"/>
            <person name="Wu L."/>
            <person name="Ma J."/>
        </authorList>
    </citation>
    <scope>NUCLEOTIDE SEQUENCE [LARGE SCALE GENOMIC DNA]</scope>
    <source>
        <strain evidence="3">CCM 4481</strain>
    </source>
</reference>
<evidence type="ECO:0000256" key="1">
    <source>
        <dbReference type="SAM" id="SignalP"/>
    </source>
</evidence>
<sequence>MHNRSLMGTFLGALLLAGCASSPATGDAAAQLFGANDTPQFHAYLACTSNTVDCAIVERAFDRWADARHVKLDTVMPDNQAFSAGQPSPAAERSVPYRLTMRYVPDLSAPANPLGGGSMALMISYAASVQVFDAETGRLLKTMSFKDKTVIDQNGGEANPYINAQVKAFLKHVDPTYLKLSAS</sequence>
<feature type="signal peptide" evidence="1">
    <location>
        <begin position="1"/>
        <end position="26"/>
    </location>
</feature>
<proteinExistence type="predicted"/>
<dbReference type="RefSeq" id="WP_266149977.1">
    <property type="nucleotide sequence ID" value="NZ_CP064028.1"/>
</dbReference>
<protein>
    <recommendedName>
        <fullName evidence="4">DUF3313 domain-containing protein</fullName>
    </recommendedName>
</protein>
<dbReference type="PROSITE" id="PS51257">
    <property type="entry name" value="PROKAR_LIPOPROTEIN"/>
    <property type="match status" value="1"/>
</dbReference>
<evidence type="ECO:0000313" key="3">
    <source>
        <dbReference type="Proteomes" id="UP001595961"/>
    </source>
</evidence>